<feature type="signal peptide" evidence="6">
    <location>
        <begin position="1"/>
        <end position="29"/>
    </location>
</feature>
<evidence type="ECO:0000256" key="1">
    <source>
        <dbReference type="ARBA" id="ARBA00004418"/>
    </source>
</evidence>
<dbReference type="InterPro" id="IPR001829">
    <property type="entry name" value="Pili_assmbl_chaperone_bac"/>
</dbReference>
<dbReference type="GO" id="GO:0071555">
    <property type="term" value="P:cell wall organization"/>
    <property type="evidence" value="ECO:0007669"/>
    <property type="project" value="InterPro"/>
</dbReference>
<dbReference type="RefSeq" id="WP_280025963.1">
    <property type="nucleotide sequence ID" value="NZ_JAOCKG010000002.1"/>
</dbReference>
<dbReference type="SUPFAM" id="SSF49354">
    <property type="entry name" value="PapD-like"/>
    <property type="match status" value="1"/>
</dbReference>
<dbReference type="Proteomes" id="UP001161276">
    <property type="component" value="Unassembled WGS sequence"/>
</dbReference>
<feature type="domain" description="Pili assembly chaperone C-terminal" evidence="8">
    <location>
        <begin position="180"/>
        <end position="242"/>
    </location>
</feature>
<dbReference type="EMBL" id="JAOCKG010000002">
    <property type="protein sequence ID" value="MDH2049696.1"/>
    <property type="molecule type" value="Genomic_DNA"/>
</dbReference>
<evidence type="ECO:0000313" key="10">
    <source>
        <dbReference type="Proteomes" id="UP001161276"/>
    </source>
</evidence>
<dbReference type="GO" id="GO:0030288">
    <property type="term" value="C:outer membrane-bounded periplasmic space"/>
    <property type="evidence" value="ECO:0007669"/>
    <property type="project" value="InterPro"/>
</dbReference>
<dbReference type="Pfam" id="PF02753">
    <property type="entry name" value="PapD_C"/>
    <property type="match status" value="1"/>
</dbReference>
<evidence type="ECO:0000256" key="2">
    <source>
        <dbReference type="ARBA" id="ARBA00007399"/>
    </source>
</evidence>
<sequence length="254" mass="27711">MRASSRSTVASRWLARFCLMVTAALPALACADLAVTGTRFVYPEGEKEIVVSLRNTGNDPILVQTWLDHGGAEPDLSRLKVPFVLLPPLFRMDPGQRKTLQLRYTGEPLPRDRETVFWINLRHAPTKQDSGSKLQVVLSYVMKVLYRPNSLAGKAKDAPAQVRWRYHKGAERGAPYIQAENPTPYAVSLATLSLRSGAKPIGWTGLTILPKTTERFALPAGSAPLVSGATLQFEAVDDLGLVIPGVATLQDALP</sequence>
<keyword evidence="4" id="KW-0574">Periplasm</keyword>
<organism evidence="9 10">
    <name type="scientific">Achromobacter marplatensis</name>
    <dbReference type="NCBI Taxonomy" id="470868"/>
    <lineage>
        <taxon>Bacteria</taxon>
        <taxon>Pseudomonadati</taxon>
        <taxon>Pseudomonadota</taxon>
        <taxon>Betaproteobacteria</taxon>
        <taxon>Burkholderiales</taxon>
        <taxon>Alcaligenaceae</taxon>
        <taxon>Achromobacter</taxon>
    </lineage>
</organism>
<dbReference type="PRINTS" id="PR00969">
    <property type="entry name" value="CHAPERONPILI"/>
</dbReference>
<evidence type="ECO:0000313" key="9">
    <source>
        <dbReference type="EMBL" id="MDH2049696.1"/>
    </source>
</evidence>
<protein>
    <submittedName>
        <fullName evidence="9">Molecular chaperone</fullName>
    </submittedName>
</protein>
<dbReference type="InterPro" id="IPR013783">
    <property type="entry name" value="Ig-like_fold"/>
</dbReference>
<evidence type="ECO:0000259" key="8">
    <source>
        <dbReference type="Pfam" id="PF02753"/>
    </source>
</evidence>
<dbReference type="Gene3D" id="2.60.40.10">
    <property type="entry name" value="Immunoglobulins"/>
    <property type="match status" value="2"/>
</dbReference>
<evidence type="ECO:0000259" key="7">
    <source>
        <dbReference type="Pfam" id="PF00345"/>
    </source>
</evidence>
<proteinExistence type="inferred from homology"/>
<accession>A0AA42W8G5</accession>
<evidence type="ECO:0000256" key="5">
    <source>
        <dbReference type="ARBA" id="ARBA00023186"/>
    </source>
</evidence>
<dbReference type="Pfam" id="PF00345">
    <property type="entry name" value="PapD_N"/>
    <property type="match status" value="1"/>
</dbReference>
<dbReference type="InterPro" id="IPR036316">
    <property type="entry name" value="Pili_assmbl_chap_C_dom_sf"/>
</dbReference>
<gene>
    <name evidence="9" type="ORF">N5K24_04795</name>
</gene>
<feature type="chain" id="PRO_5041261827" evidence="6">
    <location>
        <begin position="30"/>
        <end position="254"/>
    </location>
</feature>
<evidence type="ECO:0000256" key="6">
    <source>
        <dbReference type="SAM" id="SignalP"/>
    </source>
</evidence>
<keyword evidence="5" id="KW-0143">Chaperone</keyword>
<evidence type="ECO:0000256" key="3">
    <source>
        <dbReference type="ARBA" id="ARBA00022729"/>
    </source>
</evidence>
<dbReference type="InterPro" id="IPR016147">
    <property type="entry name" value="Pili_assmbl_chaperone_N"/>
</dbReference>
<dbReference type="PANTHER" id="PTHR30251:SF2">
    <property type="entry name" value="FIMBRIAL CHAPERONE YADV-RELATED"/>
    <property type="match status" value="1"/>
</dbReference>
<dbReference type="PANTHER" id="PTHR30251">
    <property type="entry name" value="PILUS ASSEMBLY CHAPERONE"/>
    <property type="match status" value="1"/>
</dbReference>
<name>A0AA42W8G5_9BURK</name>
<evidence type="ECO:0000256" key="4">
    <source>
        <dbReference type="ARBA" id="ARBA00022764"/>
    </source>
</evidence>
<dbReference type="InterPro" id="IPR008962">
    <property type="entry name" value="PapD-like_sf"/>
</dbReference>
<comment type="subcellular location">
    <subcellularLocation>
        <location evidence="1">Periplasm</location>
    </subcellularLocation>
</comment>
<dbReference type="InterPro" id="IPR050643">
    <property type="entry name" value="Periplasmic_pilus_chap"/>
</dbReference>
<keyword evidence="3 6" id="KW-0732">Signal</keyword>
<comment type="similarity">
    <text evidence="2">Belongs to the periplasmic pilus chaperone family.</text>
</comment>
<dbReference type="SUPFAM" id="SSF49584">
    <property type="entry name" value="Periplasmic chaperone C-domain"/>
    <property type="match status" value="1"/>
</dbReference>
<feature type="domain" description="Pili assembly chaperone N-terminal" evidence="7">
    <location>
        <begin position="33"/>
        <end position="151"/>
    </location>
</feature>
<reference evidence="9" key="1">
    <citation type="submission" date="2022-09" db="EMBL/GenBank/DDBJ databases">
        <title>Intensive care unit water sources are persistently colonized with multi-drug resistant bacteria and are the site of extensive horizontal gene transfer of antibiotic resistance genes.</title>
        <authorList>
            <person name="Diorio-Toth L."/>
        </authorList>
    </citation>
    <scope>NUCLEOTIDE SEQUENCE</scope>
    <source>
        <strain evidence="9">GD03676</strain>
    </source>
</reference>
<comment type="caution">
    <text evidence="9">The sequence shown here is derived from an EMBL/GenBank/DDBJ whole genome shotgun (WGS) entry which is preliminary data.</text>
</comment>
<dbReference type="AlphaFoldDB" id="A0AA42W8G5"/>
<dbReference type="InterPro" id="IPR016148">
    <property type="entry name" value="Pili_assmbl_chaperone_C"/>
</dbReference>